<dbReference type="EMBL" id="SPHZ02000009">
    <property type="protein sequence ID" value="KAF0898271.1"/>
    <property type="molecule type" value="Genomic_DNA"/>
</dbReference>
<keyword evidence="2" id="KW-1185">Reference proteome</keyword>
<protein>
    <submittedName>
        <fullName evidence="1">Uncharacterized protein</fullName>
    </submittedName>
</protein>
<dbReference type="AlphaFoldDB" id="A0A6G1CDZ1"/>
<evidence type="ECO:0000313" key="2">
    <source>
        <dbReference type="Proteomes" id="UP000479710"/>
    </source>
</evidence>
<evidence type="ECO:0000313" key="1">
    <source>
        <dbReference type="EMBL" id="KAF0898271.1"/>
    </source>
</evidence>
<organism evidence="1 2">
    <name type="scientific">Oryza meyeriana var. granulata</name>
    <dbReference type="NCBI Taxonomy" id="110450"/>
    <lineage>
        <taxon>Eukaryota</taxon>
        <taxon>Viridiplantae</taxon>
        <taxon>Streptophyta</taxon>
        <taxon>Embryophyta</taxon>
        <taxon>Tracheophyta</taxon>
        <taxon>Spermatophyta</taxon>
        <taxon>Magnoliopsida</taxon>
        <taxon>Liliopsida</taxon>
        <taxon>Poales</taxon>
        <taxon>Poaceae</taxon>
        <taxon>BOP clade</taxon>
        <taxon>Oryzoideae</taxon>
        <taxon>Oryzeae</taxon>
        <taxon>Oryzinae</taxon>
        <taxon>Oryza</taxon>
        <taxon>Oryza meyeriana</taxon>
    </lineage>
</organism>
<reference evidence="1 2" key="1">
    <citation type="submission" date="2019-11" db="EMBL/GenBank/DDBJ databases">
        <title>Whole genome sequence of Oryza granulata.</title>
        <authorList>
            <person name="Li W."/>
        </authorList>
    </citation>
    <scope>NUCLEOTIDE SEQUENCE [LARGE SCALE GENOMIC DNA]</scope>
    <source>
        <strain evidence="2">cv. Menghai</strain>
        <tissue evidence="1">Leaf</tissue>
    </source>
</reference>
<accession>A0A6G1CDZ1</accession>
<proteinExistence type="predicted"/>
<comment type="caution">
    <text evidence="1">The sequence shown here is derived from an EMBL/GenBank/DDBJ whole genome shotgun (WGS) entry which is preliminary data.</text>
</comment>
<sequence>MGGIGESWTFYAYVLNGNFVDIMPSDEDQSSIQEMSQNQQHDIHQLNIDIHELQANQSGGTG</sequence>
<name>A0A6G1CDZ1_9ORYZ</name>
<dbReference type="Proteomes" id="UP000479710">
    <property type="component" value="Unassembled WGS sequence"/>
</dbReference>
<gene>
    <name evidence="1" type="ORF">E2562_005854</name>
</gene>